<evidence type="ECO:0000256" key="4">
    <source>
        <dbReference type="ARBA" id="ARBA00022723"/>
    </source>
</evidence>
<dbReference type="InterPro" id="IPR016055">
    <property type="entry name" value="A-D-PHexomutase_a/b/a-I/II/III"/>
</dbReference>
<feature type="domain" description="Alpha-D-phosphohexomutase alpha/beta/alpha" evidence="9">
    <location>
        <begin position="11"/>
        <end position="141"/>
    </location>
</feature>
<dbReference type="Pfam" id="PF00408">
    <property type="entry name" value="PGM_PMM_IV"/>
    <property type="match status" value="1"/>
</dbReference>
<dbReference type="SUPFAM" id="SSF55957">
    <property type="entry name" value="Phosphoglucomutase, C-terminal domain"/>
    <property type="match status" value="1"/>
</dbReference>
<evidence type="ECO:0000256" key="7">
    <source>
        <dbReference type="RuleBase" id="RU004326"/>
    </source>
</evidence>
<evidence type="ECO:0000313" key="12">
    <source>
        <dbReference type="EMBL" id="RST66502.1"/>
    </source>
</evidence>
<feature type="domain" description="Alpha-D-phosphohexomutase C-terminal" evidence="8">
    <location>
        <begin position="378"/>
        <end position="442"/>
    </location>
</feature>
<dbReference type="Proteomes" id="UP000279470">
    <property type="component" value="Unassembled WGS sequence"/>
</dbReference>
<dbReference type="InterPro" id="IPR005843">
    <property type="entry name" value="A-D-PHexomutase_C"/>
</dbReference>
<accession>A0A3R9Z7E2</accession>
<dbReference type="Pfam" id="PF02879">
    <property type="entry name" value="PGM_PMM_II"/>
    <property type="match status" value="1"/>
</dbReference>
<dbReference type="InterPro" id="IPR005844">
    <property type="entry name" value="A-D-PHexomutase_a/b/a-I"/>
</dbReference>
<dbReference type="SUPFAM" id="SSF53738">
    <property type="entry name" value="Phosphoglucomutase, first 3 domains"/>
    <property type="match status" value="3"/>
</dbReference>
<dbReference type="Gene3D" id="3.40.120.10">
    <property type="entry name" value="Alpha-D-Glucose-1,6-Bisphosphate, subunit A, domain 3"/>
    <property type="match status" value="3"/>
</dbReference>
<gene>
    <name evidence="12" type="ORF">EIC27_03600</name>
</gene>
<dbReference type="OrthoDB" id="9803322at2"/>
<dbReference type="GO" id="GO:0005975">
    <property type="term" value="P:carbohydrate metabolic process"/>
    <property type="evidence" value="ECO:0007669"/>
    <property type="project" value="InterPro"/>
</dbReference>
<evidence type="ECO:0000256" key="6">
    <source>
        <dbReference type="ARBA" id="ARBA00023235"/>
    </source>
</evidence>
<evidence type="ECO:0000256" key="3">
    <source>
        <dbReference type="ARBA" id="ARBA00022553"/>
    </source>
</evidence>
<comment type="similarity">
    <text evidence="2 7">Belongs to the phosphohexose mutase family.</text>
</comment>
<reference evidence="13" key="1">
    <citation type="submission" date="2018-11" db="EMBL/GenBank/DDBJ databases">
        <title>Phylogenetic, genomic, and biogeographic characterization of a novel and ubiquitous marine invertebrate-associated Rickettsiales parasite, Candidatus Marinoinvertebrata rohwerii, gen. nov., sp. nov.</title>
        <authorList>
            <person name="Klinges J.G."/>
            <person name="Rosales S.M."/>
            <person name="Mcminds R."/>
            <person name="Shaver E.C."/>
            <person name="Shantz A."/>
            <person name="Peters E.C."/>
            <person name="Burkepile D.E."/>
            <person name="Silliman B.R."/>
            <person name="Vega Thurber R.L."/>
        </authorList>
    </citation>
    <scope>NUCLEOTIDE SEQUENCE [LARGE SCALE GENOMIC DNA]</scope>
    <source>
        <strain evidence="13">a_cerv_44</strain>
    </source>
</reference>
<dbReference type="PROSITE" id="PS00710">
    <property type="entry name" value="PGM_PMM"/>
    <property type="match status" value="1"/>
</dbReference>
<dbReference type="AlphaFoldDB" id="A0A3R9Z7E2"/>
<keyword evidence="3" id="KW-0597">Phosphoprotein</keyword>
<evidence type="ECO:0000259" key="9">
    <source>
        <dbReference type="Pfam" id="PF02878"/>
    </source>
</evidence>
<keyword evidence="5 7" id="KW-0460">Magnesium</keyword>
<dbReference type="EMBL" id="RXFM01000042">
    <property type="protein sequence ID" value="RST66502.1"/>
    <property type="molecule type" value="Genomic_DNA"/>
</dbReference>
<dbReference type="InterPro" id="IPR005841">
    <property type="entry name" value="Alpha-D-phosphohexomutase_SF"/>
</dbReference>
<dbReference type="InterPro" id="IPR005845">
    <property type="entry name" value="A-D-PHexomutase_a/b/a-II"/>
</dbReference>
<dbReference type="PRINTS" id="PR00509">
    <property type="entry name" value="PGMPMM"/>
</dbReference>
<protein>
    <submittedName>
        <fullName evidence="12">Phosphomannomutase/phosphoglucomutase</fullName>
    </submittedName>
</protein>
<dbReference type="PANTHER" id="PTHR43771:SF2">
    <property type="entry name" value="PHOSPHOMANNOMUTASE_PHOSPHOGLUCOMUTASE"/>
    <property type="match status" value="1"/>
</dbReference>
<dbReference type="InterPro" id="IPR036900">
    <property type="entry name" value="A-D-PHexomutase_C_sf"/>
</dbReference>
<evidence type="ECO:0000256" key="5">
    <source>
        <dbReference type="ARBA" id="ARBA00022842"/>
    </source>
</evidence>
<dbReference type="Pfam" id="PF02880">
    <property type="entry name" value="PGM_PMM_III"/>
    <property type="match status" value="1"/>
</dbReference>
<dbReference type="GO" id="GO:0016868">
    <property type="term" value="F:intramolecular phosphotransferase activity"/>
    <property type="evidence" value="ECO:0007669"/>
    <property type="project" value="InterPro"/>
</dbReference>
<comment type="caution">
    <text evidence="12">The sequence shown here is derived from an EMBL/GenBank/DDBJ whole genome shotgun (WGS) entry which is preliminary data.</text>
</comment>
<dbReference type="CDD" id="cd03089">
    <property type="entry name" value="PMM_PGM"/>
    <property type="match status" value="1"/>
</dbReference>
<dbReference type="Gene3D" id="3.30.310.50">
    <property type="entry name" value="Alpha-D-phosphohexomutase, C-terminal domain"/>
    <property type="match status" value="1"/>
</dbReference>
<feature type="domain" description="Alpha-D-phosphohexomutase alpha/beta/alpha" evidence="10">
    <location>
        <begin position="161"/>
        <end position="259"/>
    </location>
</feature>
<feature type="domain" description="Alpha-D-phosphohexomutase alpha/beta/alpha" evidence="11">
    <location>
        <begin position="265"/>
        <end position="363"/>
    </location>
</feature>
<dbReference type="GO" id="GO:0000287">
    <property type="term" value="F:magnesium ion binding"/>
    <property type="evidence" value="ECO:0007669"/>
    <property type="project" value="InterPro"/>
</dbReference>
<sequence>MICKKHVFKTKIFNEYDIRGEFQRNLTEIDSYFIGCSLGTYLKNIGITSKICVGYDGRKSSPLLKLHLIEGLLDVECHVVNLGLIITPILYYACNTMHNAYCGIMITASHNPTDYNGFKIIINKQQLSGQNLKKIYDIAKNGRIILSNKRGVLEKNNIINNYIDKITNPHTHFSPNKLNNKIKIAWDSCNASVAKIVKNLIKKLPGEYILVHDNIKYRYIDPTNEHNLTKLKYTIKKYNCDLGIAFDGDADRIVIIDNNLKIYYGDELLLIYTRDLLQRHSVPKIIVDIKASKTIIDELKKFGSQVILWKTGHSNIKNKMKKTKALLAGEVSGHLFFKENYFGFDDGLFAAAKFIYLFSNKNSVCNLRNIPKIYISTEIRIILNKEHKLILNRIKKLLTAQNIKYINIDGIRVENQKGWWLVRCSNTEEKLTIRFEGYSQKNFNFILITLSNILRSVGLDNVLI</sequence>
<keyword evidence="13" id="KW-1185">Reference proteome</keyword>
<evidence type="ECO:0000259" key="8">
    <source>
        <dbReference type="Pfam" id="PF00408"/>
    </source>
</evidence>
<evidence type="ECO:0000256" key="1">
    <source>
        <dbReference type="ARBA" id="ARBA00001946"/>
    </source>
</evidence>
<evidence type="ECO:0000259" key="11">
    <source>
        <dbReference type="Pfam" id="PF02880"/>
    </source>
</evidence>
<keyword evidence="4 7" id="KW-0479">Metal-binding</keyword>
<evidence type="ECO:0000259" key="10">
    <source>
        <dbReference type="Pfam" id="PF02879"/>
    </source>
</evidence>
<proteinExistence type="inferred from homology"/>
<keyword evidence="6" id="KW-0413">Isomerase</keyword>
<dbReference type="PANTHER" id="PTHR43771">
    <property type="entry name" value="PHOSPHOMANNOMUTASE"/>
    <property type="match status" value="1"/>
</dbReference>
<dbReference type="InterPro" id="IPR016066">
    <property type="entry name" value="A-D-PHexomutase_CS"/>
</dbReference>
<name>A0A3R9Z7E2_9RICK</name>
<organism evidence="12 13">
    <name type="scientific">Candidatus Aquarickettsia rohweri</name>
    <dbReference type="NCBI Taxonomy" id="2602574"/>
    <lineage>
        <taxon>Bacteria</taxon>
        <taxon>Pseudomonadati</taxon>
        <taxon>Pseudomonadota</taxon>
        <taxon>Alphaproteobacteria</taxon>
        <taxon>Rickettsiales</taxon>
        <taxon>Candidatus Midichloriaceae</taxon>
        <taxon>Candidatus Aquarickettsia</taxon>
    </lineage>
</organism>
<evidence type="ECO:0000256" key="2">
    <source>
        <dbReference type="ARBA" id="ARBA00010231"/>
    </source>
</evidence>
<dbReference type="RefSeq" id="WP_126044776.1">
    <property type="nucleotide sequence ID" value="NZ_RXFM01000042.1"/>
</dbReference>
<dbReference type="Pfam" id="PF02878">
    <property type="entry name" value="PGM_PMM_I"/>
    <property type="match status" value="1"/>
</dbReference>
<comment type="cofactor">
    <cofactor evidence="1">
        <name>Mg(2+)</name>
        <dbReference type="ChEBI" id="CHEBI:18420"/>
    </cofactor>
</comment>
<evidence type="ECO:0000313" key="13">
    <source>
        <dbReference type="Proteomes" id="UP000279470"/>
    </source>
</evidence>
<dbReference type="InterPro" id="IPR005846">
    <property type="entry name" value="A-D-PHexomutase_a/b/a-III"/>
</dbReference>